<feature type="compositionally biased region" description="Low complexity" evidence="15">
    <location>
        <begin position="1785"/>
        <end position="1795"/>
    </location>
</feature>
<feature type="compositionally biased region" description="Acidic residues" evidence="15">
    <location>
        <begin position="755"/>
        <end position="781"/>
    </location>
</feature>
<dbReference type="InterPro" id="IPR001487">
    <property type="entry name" value="Bromodomain"/>
</dbReference>
<feature type="region of interest" description="Disordered" evidence="15">
    <location>
        <begin position="1755"/>
        <end position="1851"/>
    </location>
</feature>
<keyword evidence="9" id="KW-0238">DNA-binding</keyword>
<dbReference type="PRINTS" id="PR00503">
    <property type="entry name" value="BROMODOMAIN"/>
</dbReference>
<dbReference type="Pfam" id="PF15613">
    <property type="entry name" value="WSD"/>
    <property type="match status" value="1"/>
</dbReference>
<proteinExistence type="inferred from homology"/>
<feature type="compositionally biased region" description="Pro residues" evidence="15">
    <location>
        <begin position="359"/>
        <end position="372"/>
    </location>
</feature>
<dbReference type="Gene3D" id="3.30.40.10">
    <property type="entry name" value="Zinc/RING finger domain, C3HC4 (zinc finger)"/>
    <property type="match status" value="1"/>
</dbReference>
<dbReference type="InterPro" id="IPR016177">
    <property type="entry name" value="DNA-bd_dom_sf"/>
</dbReference>
<evidence type="ECO:0008006" key="22">
    <source>
        <dbReference type="Google" id="ProtNLM"/>
    </source>
</evidence>
<feature type="region of interest" description="Disordered" evidence="15">
    <location>
        <begin position="1"/>
        <end position="55"/>
    </location>
</feature>
<dbReference type="SMART" id="SM00391">
    <property type="entry name" value="MBD"/>
    <property type="match status" value="1"/>
</dbReference>
<evidence type="ECO:0000313" key="21">
    <source>
        <dbReference type="Proteomes" id="UP001591681"/>
    </source>
</evidence>
<dbReference type="InterPro" id="IPR028941">
    <property type="entry name" value="WHIM2_dom"/>
</dbReference>
<keyword evidence="4 13" id="KW-0863">Zinc-finger</keyword>
<dbReference type="InterPro" id="IPR028942">
    <property type="entry name" value="WHIM1_dom"/>
</dbReference>
<dbReference type="CDD" id="cd01397">
    <property type="entry name" value="HAT_MBD"/>
    <property type="match status" value="1"/>
</dbReference>
<feature type="compositionally biased region" description="Pro residues" evidence="15">
    <location>
        <begin position="1805"/>
        <end position="1820"/>
    </location>
</feature>
<dbReference type="Pfam" id="PF00628">
    <property type="entry name" value="PHD"/>
    <property type="match status" value="1"/>
</dbReference>
<evidence type="ECO:0000256" key="7">
    <source>
        <dbReference type="ARBA" id="ARBA00023054"/>
    </source>
</evidence>
<evidence type="ECO:0000256" key="11">
    <source>
        <dbReference type="ARBA" id="ARBA00023242"/>
    </source>
</evidence>
<dbReference type="GO" id="GO:0008270">
    <property type="term" value="F:zinc ion binding"/>
    <property type="evidence" value="ECO:0007669"/>
    <property type="project" value="UniProtKB-KW"/>
</dbReference>
<feature type="coiled-coil region" evidence="14">
    <location>
        <begin position="1172"/>
        <end position="1218"/>
    </location>
</feature>
<feature type="compositionally biased region" description="Basic and acidic residues" evidence="15">
    <location>
        <begin position="2354"/>
        <end position="2365"/>
    </location>
</feature>
<evidence type="ECO:0000256" key="3">
    <source>
        <dbReference type="ARBA" id="ARBA00022723"/>
    </source>
</evidence>
<keyword evidence="21" id="KW-1185">Reference proteome</keyword>
<feature type="region of interest" description="Disordered" evidence="15">
    <location>
        <begin position="742"/>
        <end position="812"/>
    </location>
</feature>
<keyword evidence="6" id="KW-0805">Transcription regulation</keyword>
<feature type="compositionally biased region" description="Basic and acidic residues" evidence="15">
    <location>
        <begin position="2326"/>
        <end position="2338"/>
    </location>
</feature>
<keyword evidence="11" id="KW-0539">Nucleus</keyword>
<feature type="domain" description="MBD" evidence="19">
    <location>
        <begin position="882"/>
        <end position="953"/>
    </location>
</feature>
<evidence type="ECO:0000256" key="8">
    <source>
        <dbReference type="ARBA" id="ARBA00023117"/>
    </source>
</evidence>
<feature type="compositionally biased region" description="Gly residues" evidence="15">
    <location>
        <begin position="192"/>
        <end position="205"/>
    </location>
</feature>
<feature type="domain" description="DDT" evidence="18">
    <location>
        <begin position="1244"/>
        <end position="1309"/>
    </location>
</feature>
<feature type="region of interest" description="Disordered" evidence="15">
    <location>
        <begin position="1908"/>
        <end position="1965"/>
    </location>
</feature>
<dbReference type="GO" id="GO:0003677">
    <property type="term" value="F:DNA binding"/>
    <property type="evidence" value="ECO:0007669"/>
    <property type="project" value="UniProtKB-KW"/>
</dbReference>
<comment type="subcellular location">
    <subcellularLocation>
        <location evidence="1">Nucleus</location>
    </subcellularLocation>
</comment>
<evidence type="ECO:0000256" key="10">
    <source>
        <dbReference type="ARBA" id="ARBA00023163"/>
    </source>
</evidence>
<evidence type="ECO:0000256" key="9">
    <source>
        <dbReference type="ARBA" id="ARBA00023125"/>
    </source>
</evidence>
<feature type="compositionally biased region" description="Basic and acidic residues" evidence="15">
    <location>
        <begin position="1610"/>
        <end position="1631"/>
    </location>
</feature>
<dbReference type="PROSITE" id="PS00633">
    <property type="entry name" value="BROMODOMAIN_1"/>
    <property type="match status" value="1"/>
</dbReference>
<feature type="compositionally biased region" description="Basic and acidic residues" evidence="15">
    <location>
        <begin position="232"/>
        <end position="241"/>
    </location>
</feature>
<evidence type="ECO:0000256" key="4">
    <source>
        <dbReference type="ARBA" id="ARBA00022771"/>
    </source>
</evidence>
<feature type="compositionally biased region" description="Low complexity" evidence="15">
    <location>
        <begin position="1821"/>
        <end position="1851"/>
    </location>
</feature>
<dbReference type="InterPro" id="IPR011011">
    <property type="entry name" value="Znf_FYVE_PHD"/>
</dbReference>
<dbReference type="Pfam" id="PF02791">
    <property type="entry name" value="DDT"/>
    <property type="match status" value="1"/>
</dbReference>
<name>A0ABD1J2N9_9TELE</name>
<feature type="compositionally biased region" description="Basic and acidic residues" evidence="15">
    <location>
        <begin position="1566"/>
        <end position="1585"/>
    </location>
</feature>
<evidence type="ECO:0000256" key="5">
    <source>
        <dbReference type="ARBA" id="ARBA00022833"/>
    </source>
</evidence>
<feature type="compositionally biased region" description="Low complexity" evidence="15">
    <location>
        <begin position="254"/>
        <end position="270"/>
    </location>
</feature>
<evidence type="ECO:0000256" key="15">
    <source>
        <dbReference type="SAM" id="MobiDB-lite"/>
    </source>
</evidence>
<dbReference type="SUPFAM" id="SSF47370">
    <property type="entry name" value="Bromodomain"/>
    <property type="match status" value="1"/>
</dbReference>
<dbReference type="SMART" id="SM00297">
    <property type="entry name" value="BROMO"/>
    <property type="match status" value="1"/>
</dbReference>
<keyword evidence="10" id="KW-0804">Transcription</keyword>
<feature type="compositionally biased region" description="Gly residues" evidence="15">
    <location>
        <begin position="2313"/>
        <end position="2325"/>
    </location>
</feature>
<dbReference type="GO" id="GO:0005634">
    <property type="term" value="C:nucleus"/>
    <property type="evidence" value="ECO:0007669"/>
    <property type="project" value="UniProtKB-SubCell"/>
</dbReference>
<feature type="region of interest" description="Disordered" evidence="15">
    <location>
        <begin position="986"/>
        <end position="1029"/>
    </location>
</feature>
<dbReference type="InterPro" id="IPR037374">
    <property type="entry name" value="BAZ2A/B_Bromo"/>
</dbReference>
<dbReference type="PROSITE" id="PS50014">
    <property type="entry name" value="BROMODOMAIN_2"/>
    <property type="match status" value="1"/>
</dbReference>
<feature type="compositionally biased region" description="Polar residues" evidence="15">
    <location>
        <begin position="162"/>
        <end position="191"/>
    </location>
</feature>
<feature type="compositionally biased region" description="Basic and acidic residues" evidence="15">
    <location>
        <begin position="794"/>
        <end position="812"/>
    </location>
</feature>
<dbReference type="SUPFAM" id="SSF57903">
    <property type="entry name" value="FYVE/PHD zinc finger"/>
    <property type="match status" value="1"/>
</dbReference>
<dbReference type="Pfam" id="PF00439">
    <property type="entry name" value="Bromodomain"/>
    <property type="match status" value="1"/>
</dbReference>
<evidence type="ECO:0000259" key="17">
    <source>
        <dbReference type="PROSITE" id="PS50016"/>
    </source>
</evidence>
<feature type="compositionally biased region" description="Low complexity" evidence="15">
    <location>
        <begin position="625"/>
        <end position="638"/>
    </location>
</feature>
<feature type="compositionally biased region" description="Low complexity" evidence="15">
    <location>
        <begin position="1680"/>
        <end position="1704"/>
    </location>
</feature>
<keyword evidence="3" id="KW-0479">Metal-binding</keyword>
<keyword evidence="8 12" id="KW-0103">Bromodomain</keyword>
<evidence type="ECO:0000259" key="18">
    <source>
        <dbReference type="PROSITE" id="PS50827"/>
    </source>
</evidence>
<reference evidence="20 21" key="1">
    <citation type="submission" date="2024-09" db="EMBL/GenBank/DDBJ databases">
        <title>A chromosome-level genome assembly of Gray's grenadier anchovy, Coilia grayii.</title>
        <authorList>
            <person name="Fu Z."/>
        </authorList>
    </citation>
    <scope>NUCLEOTIDE SEQUENCE [LARGE SCALE GENOMIC DNA]</scope>
    <source>
        <strain evidence="20">G4</strain>
        <tissue evidence="20">Muscle</tissue>
    </source>
</reference>
<dbReference type="InterPro" id="IPR018501">
    <property type="entry name" value="DDT_dom"/>
</dbReference>
<feature type="compositionally biased region" description="Polar residues" evidence="15">
    <location>
        <begin position="1922"/>
        <end position="1937"/>
    </location>
</feature>
<dbReference type="PROSITE" id="PS50827">
    <property type="entry name" value="DDT"/>
    <property type="match status" value="1"/>
</dbReference>
<dbReference type="SUPFAM" id="SSF54171">
    <property type="entry name" value="DNA-binding domain"/>
    <property type="match status" value="1"/>
</dbReference>
<dbReference type="CDD" id="cd15630">
    <property type="entry name" value="PHD_BAZ2B"/>
    <property type="match status" value="1"/>
</dbReference>
<dbReference type="InterPro" id="IPR001965">
    <property type="entry name" value="Znf_PHD"/>
</dbReference>
<dbReference type="FunFam" id="3.30.890.10:FF:000002">
    <property type="entry name" value="Bromodomain adjacent to zinc finger domain protein 2B"/>
    <property type="match status" value="1"/>
</dbReference>
<feature type="compositionally biased region" description="Acidic residues" evidence="15">
    <location>
        <begin position="1586"/>
        <end position="1596"/>
    </location>
</feature>
<feature type="region of interest" description="Disordered" evidence="15">
    <location>
        <begin position="404"/>
        <end position="495"/>
    </location>
</feature>
<feature type="compositionally biased region" description="Acidic residues" evidence="15">
    <location>
        <begin position="271"/>
        <end position="299"/>
    </location>
</feature>
<feature type="compositionally biased region" description="Polar residues" evidence="15">
    <location>
        <begin position="1657"/>
        <end position="1669"/>
    </location>
</feature>
<evidence type="ECO:0000259" key="19">
    <source>
        <dbReference type="PROSITE" id="PS50982"/>
    </source>
</evidence>
<feature type="compositionally biased region" description="Low complexity" evidence="15">
    <location>
        <begin position="530"/>
        <end position="560"/>
    </location>
</feature>
<sequence>MESGERLASPSAAPSSLLSAPAASATAAPIPAPAPAAAASASTSPPNPTAKSSLAASPATLGSTLTTCGHVFRAGSDQPFTVSSAFPMVSHHAFGLHTSSTGRAEFGGLGSLGMTAALAAHPQLASFPEWWRASEAHGRGAAAAAAFFPPLLGLPPFFTPPVQSQDPNGPFQSRTPTKNGRASSKGVNGTINGSGGLAGSGGGGSSAPSLAVGATESTKPPRSRKNNQELAHSAEKLIQKSKEKKLRKKALDVSSDSESGSSSASSSEGESSSDSDDLEDDDEDDDDDDQSNDSDDSDLEKERPLNRKVKSLMRNPSDSQKATHPLSTGDQPSHDQRVGSQARRHPADDGLLSARYPPQTSPQAPPGLPQPPALLFSGSRNREDAPKLHRSVIQATGLAASAKPMALVPQPRGEASPVPLVSSPKARSLSSSPKPLSLSPSPKPPSVSSSSPKPLSLSSSPRPPSLSSSPKPPTLSPSHKPKAHKPPALSDGLKTSTRSFLDETLLQISNFKMKQPFLSQEHFKQAFPLPQKNQQESSSSSLSQRSQKKLSSISSSSTSSPLPPLKLSPLDSHKLLPPYAHPNLFLAGTLLGCPRSPQPNGVVIQGGVQEAPLALITKPRGHSRPATAAPAPDKPLLAATSPAFSTPINLTTTGAREHALALGLATSTSTSTSTSASTAVSATATATTTATGPPSSSPRQRKGKPSKVTLTPAAPPPLTLGPGSGSGQQSHLVQSLVDLFRGTESDIPSSKDSNDSAEDEEDWDDDEDEDDDDEDSDDSQSDSESNLSDTDLSEGLKERSETATDTETERTPLKLAKASALLSSSAGLAGSMSPLNLQVIKAPSVPTPTIVTNAATLAYHSTPSASFAFSPPPGSGGRRKRVTDERELRIPLEFGWQRETRIRSVGGRLQGDVAYYAPCGKKLRQYPDVVKYLARNGICDITRDNFSFSAKIKIGDFYEAREGPEGLQWVLLKEEEIVPRILAMEGRRGRPPNPDHQQQQSPGEGSQGRRRKGRPPNVGMGGADFPSPSDAKLLRKLEAQEIARQAAQIKLMRKLEKQAMARAAKEARKQQAIMAAEEKRRQKEQLKILKQQEKIKRIQQIRMEKELRAQQILEAKRKKREEAANAKILEAEKRIKEKEMRRQQAVILKHQELERLRLDMERERRRQHMMLMKAVEARKKAEERERVKQEKRDEKRLNKERRLELRRLELEMAKELKKPTEDMCLADHKPLPEFSRVPGLLLPGATFAECLMALQFLRSFGHALGMDPAADVPGLGALQEGLLNAGPSAQLIQDLLVRMLTAAVSDPGLPPGHRAKTALGEHLTSVNINRDNVSEVLQIYMEAHCGPLQTELAALAQSLRTKAFQAHTPTQKASILAFLVNELACSKSVVSEIDKNIDHMTNLRRDKWVIEGKLRKLRSIYAKRTGKRDSNVGGEETPSMGTPTAGRKRKRKAGDSDEDEDEDEDSEDQGDEDDDEDDDVGKKGKKVETCEDEDEVDQAASVEELEKQIEKLSKQQIQVRRKLFESSGSLRSMMFGQDRFKRRYWVLPQCGGIFVEGMESGEGAEELEKERERGRNAELVQVKDEPMEEEDEEEEAHEEKPLAAATSPEIKQERETPTPEEERQYRGEKDSLNLFLQKPGSFSKLSKLLEVAKMSPEQASSPSHSNNGSPAAGGGTSACSPAHTPTAFPSSPSAASAQPAPTAEAKPDLSAACPLLPPGAAYLNGPTGKGPGYPPTLLPNDQLFRVLTEKSGHWFSLLPRSPCDSSSLTASPTPPPAAAPPLPALPAASTSSSPSQPTVAALRPPKSPQPSLSPNPPPPAAASTATAAPHSSSSSSSSSMSASASPGNPAGSASAINNFPLSPLQVKSAMSLMGMPYCGWPMSPSLHFPGGGPLPPVLGLGYPSAEGTSMGTSMGTGTGSSNNNPFLTHSAATSKSESPGLASDKPPSAPSPAVEVAKPQDYPCPRPIPEEMLTGWWRVGDQEELRCLVKGLHSRGVREKALQKQFQKHMDYITQSCAKHREVSAIDVAELEENQVSEETLEQWCVEEQAMEVDIAALQQVEELERKVTSASLQVKGWMHPEPQSEQEDLVYHEHKPVAKLSPGGSKASGEDRANGGGAGSGERPEGISSSSGGSGGGLARQPNNPLDIAVARLGELERSIERSGQEELAPGMKVWRKALGEVRSAAQLALCIQQLQKSIAWERSIMKVFCQICRKGDNEELLLLCDGCDKGCHTYCHRPKITTIPDGDWFCPACISQASDQSPKSKKLQSRAAVVAGAGGASGPGAGAGAGAGGAGAGGGGVVGAGGGVTTATAGGGGGGGGGKKSGEVKKSRKPSEASEEEVASSSSTPKKAAKESKKRRAEESPATCTQPRQDSPAPTPAKKAKTAVVVQDNERDLTLCRMLLAELESHPDAWPFLNPVNSKAVPGYRKVIKKPMDLSTIREKLANNQYLNLETFIIDVNLIFDNCEKFNEDNSEIGRAGHNMRKFFEKRWPELLKQTN</sequence>
<evidence type="ECO:0000259" key="16">
    <source>
        <dbReference type="PROSITE" id="PS50014"/>
    </source>
</evidence>
<keyword evidence="7 14" id="KW-0175">Coiled coil</keyword>
<dbReference type="Gene3D" id="1.20.920.10">
    <property type="entry name" value="Bromodomain-like"/>
    <property type="match status" value="1"/>
</dbReference>
<feature type="region of interest" description="Disordered" evidence="15">
    <location>
        <begin position="158"/>
        <end position="392"/>
    </location>
</feature>
<protein>
    <recommendedName>
        <fullName evidence="22">Bromodomain adjacent to zinc finger domain protein 2B</fullName>
    </recommendedName>
</protein>
<feature type="region of interest" description="Disordered" evidence="15">
    <location>
        <begin position="529"/>
        <end position="565"/>
    </location>
</feature>
<feature type="compositionally biased region" description="Polar residues" evidence="15">
    <location>
        <begin position="314"/>
        <end position="331"/>
    </location>
</feature>
<dbReference type="Gene3D" id="3.30.890.10">
    <property type="entry name" value="Methyl-cpg-binding Protein 2, Chain A"/>
    <property type="match status" value="1"/>
</dbReference>
<dbReference type="PROSITE" id="PS50982">
    <property type="entry name" value="MBD"/>
    <property type="match status" value="1"/>
</dbReference>
<feature type="compositionally biased region" description="Low complexity" evidence="15">
    <location>
        <begin position="1908"/>
        <end position="1921"/>
    </location>
</feature>
<feature type="compositionally biased region" description="Acidic residues" evidence="15">
    <location>
        <begin position="1456"/>
        <end position="1479"/>
    </location>
</feature>
<evidence type="ECO:0000256" key="13">
    <source>
        <dbReference type="PROSITE-ProRule" id="PRU00146"/>
    </source>
</evidence>
<dbReference type="PANTHER" id="PTHR45915">
    <property type="entry name" value="TRANSCRIPTION INTERMEDIARY FACTOR"/>
    <property type="match status" value="1"/>
</dbReference>
<feature type="domain" description="PHD-type" evidence="17">
    <location>
        <begin position="2208"/>
        <end position="2258"/>
    </location>
</feature>
<dbReference type="Pfam" id="PF15612">
    <property type="entry name" value="WHIM1"/>
    <property type="match status" value="1"/>
</dbReference>
<dbReference type="InterPro" id="IPR036427">
    <property type="entry name" value="Bromodomain-like_sf"/>
</dbReference>
<feature type="region of interest" description="Disordered" evidence="15">
    <location>
        <begin position="2099"/>
        <end position="2143"/>
    </location>
</feature>
<dbReference type="Proteomes" id="UP001591681">
    <property type="component" value="Unassembled WGS sequence"/>
</dbReference>
<dbReference type="InterPro" id="IPR013083">
    <property type="entry name" value="Znf_RING/FYVE/PHD"/>
</dbReference>
<dbReference type="SMART" id="SM00571">
    <property type="entry name" value="DDT"/>
    <property type="match status" value="1"/>
</dbReference>
<feature type="region of interest" description="Disordered" evidence="15">
    <location>
        <begin position="1425"/>
        <end position="1497"/>
    </location>
</feature>
<feature type="domain" description="Bromo" evidence="16">
    <location>
        <begin position="2410"/>
        <end position="2480"/>
    </location>
</feature>
<feature type="region of interest" description="Disordered" evidence="15">
    <location>
        <begin position="619"/>
        <end position="638"/>
    </location>
</feature>
<dbReference type="PANTHER" id="PTHR45915:SF1">
    <property type="entry name" value="BROMODOMAIN ADJACENT TO ZINC FINGER DOMAIN PROTEIN 2B"/>
    <property type="match status" value="1"/>
</dbReference>
<dbReference type="InterPro" id="IPR018359">
    <property type="entry name" value="Bromodomain_CS"/>
</dbReference>
<evidence type="ECO:0000256" key="12">
    <source>
        <dbReference type="PROSITE-ProRule" id="PRU00035"/>
    </source>
</evidence>
<gene>
    <name evidence="20" type="ORF">ACEWY4_023311</name>
</gene>
<comment type="similarity">
    <text evidence="2">Belongs to the WAL family.</text>
</comment>
<dbReference type="InterPro" id="IPR019787">
    <property type="entry name" value="Znf_PHD-finger"/>
</dbReference>
<feature type="compositionally biased region" description="Pro residues" evidence="15">
    <location>
        <begin position="1772"/>
        <end position="1784"/>
    </location>
</feature>
<dbReference type="CDD" id="cd05503">
    <property type="entry name" value="Bromo_BAZ2A_B_like"/>
    <property type="match status" value="1"/>
</dbReference>
<feature type="compositionally biased region" description="Low complexity" evidence="15">
    <location>
        <begin position="422"/>
        <end position="469"/>
    </location>
</feature>
<feature type="region of interest" description="Disordered" evidence="15">
    <location>
        <begin position="1564"/>
        <end position="1634"/>
    </location>
</feature>
<feature type="coiled-coil region" evidence="14">
    <location>
        <begin position="1060"/>
        <end position="1146"/>
    </location>
</feature>
<feature type="compositionally biased region" description="Low complexity" evidence="15">
    <location>
        <begin position="7"/>
        <end position="53"/>
    </location>
</feature>
<accession>A0ABD1J2N9</accession>
<dbReference type="FunFam" id="3.30.40.10:FF:000199">
    <property type="entry name" value="Bromodomain adjacent to zinc finger domain 2B"/>
    <property type="match status" value="1"/>
</dbReference>
<dbReference type="Pfam" id="PF01429">
    <property type="entry name" value="MBD"/>
    <property type="match status" value="1"/>
</dbReference>
<feature type="region of interest" description="Disordered" evidence="15">
    <location>
        <begin position="667"/>
        <end position="730"/>
    </location>
</feature>
<feature type="compositionally biased region" description="Low complexity" evidence="15">
    <location>
        <begin position="667"/>
        <end position="698"/>
    </location>
</feature>
<organism evidence="20 21">
    <name type="scientific">Coilia grayii</name>
    <name type="common">Gray's grenadier anchovy</name>
    <dbReference type="NCBI Taxonomy" id="363190"/>
    <lineage>
        <taxon>Eukaryota</taxon>
        <taxon>Metazoa</taxon>
        <taxon>Chordata</taxon>
        <taxon>Craniata</taxon>
        <taxon>Vertebrata</taxon>
        <taxon>Euteleostomi</taxon>
        <taxon>Actinopterygii</taxon>
        <taxon>Neopterygii</taxon>
        <taxon>Teleostei</taxon>
        <taxon>Clupei</taxon>
        <taxon>Clupeiformes</taxon>
        <taxon>Clupeoidei</taxon>
        <taxon>Engraulidae</taxon>
        <taxon>Coilinae</taxon>
        <taxon>Coilia</taxon>
    </lineage>
</organism>
<dbReference type="PROSITE" id="PS50016">
    <property type="entry name" value="ZF_PHD_2"/>
    <property type="match status" value="1"/>
</dbReference>
<comment type="caution">
    <text evidence="20">The sequence shown here is derived from an EMBL/GenBank/DDBJ whole genome shotgun (WGS) entry which is preliminary data.</text>
</comment>
<dbReference type="SMART" id="SM00249">
    <property type="entry name" value="PHD"/>
    <property type="match status" value="1"/>
</dbReference>
<feature type="compositionally biased region" description="Basic and acidic residues" evidence="15">
    <location>
        <begin position="1480"/>
        <end position="1489"/>
    </location>
</feature>
<feature type="region of interest" description="Disordered" evidence="15">
    <location>
        <begin position="1653"/>
        <end position="1739"/>
    </location>
</feature>
<evidence type="ECO:0000256" key="6">
    <source>
        <dbReference type="ARBA" id="ARBA00023015"/>
    </source>
</evidence>
<feature type="region of interest" description="Disordered" evidence="15">
    <location>
        <begin position="2313"/>
        <end position="2389"/>
    </location>
</feature>
<keyword evidence="5" id="KW-0862">Zinc</keyword>
<evidence type="ECO:0000256" key="14">
    <source>
        <dbReference type="SAM" id="Coils"/>
    </source>
</evidence>
<dbReference type="EMBL" id="JBHFQA010000020">
    <property type="protein sequence ID" value="KAL2081458.1"/>
    <property type="molecule type" value="Genomic_DNA"/>
</dbReference>
<evidence type="ECO:0000256" key="2">
    <source>
        <dbReference type="ARBA" id="ARBA00007444"/>
    </source>
</evidence>
<evidence type="ECO:0000256" key="1">
    <source>
        <dbReference type="ARBA" id="ARBA00004123"/>
    </source>
</evidence>
<evidence type="ECO:0000313" key="20">
    <source>
        <dbReference type="EMBL" id="KAL2081458.1"/>
    </source>
</evidence>
<dbReference type="InterPro" id="IPR001739">
    <property type="entry name" value="Methyl_CpG_DNA-bd"/>
</dbReference>